<dbReference type="Gene3D" id="2.160.20.70">
    <property type="match status" value="1"/>
</dbReference>
<dbReference type="Pfam" id="PF05209">
    <property type="entry name" value="MinC_N"/>
    <property type="match status" value="1"/>
</dbReference>
<dbReference type="RefSeq" id="WP_307375415.1">
    <property type="nucleotide sequence ID" value="NZ_JAUSUW010000012.1"/>
</dbReference>
<evidence type="ECO:0000313" key="11">
    <source>
        <dbReference type="Proteomes" id="UP001238496"/>
    </source>
</evidence>
<evidence type="ECO:0000313" key="10">
    <source>
        <dbReference type="EMBL" id="MDQ0422631.1"/>
    </source>
</evidence>
<evidence type="ECO:0000256" key="3">
    <source>
        <dbReference type="ARBA" id="ARBA00023210"/>
    </source>
</evidence>
<dbReference type="InterPro" id="IPR007874">
    <property type="entry name" value="MinC_N"/>
</dbReference>
<dbReference type="SUPFAM" id="SSF63848">
    <property type="entry name" value="Cell-division inhibitor MinC, C-terminal domain"/>
    <property type="match status" value="1"/>
</dbReference>
<dbReference type="InterPro" id="IPR005526">
    <property type="entry name" value="Septum_form_inhib_MinC_C"/>
</dbReference>
<feature type="domain" description="Septum formation inhibitor MinC N-terminal" evidence="9">
    <location>
        <begin position="11"/>
        <end position="74"/>
    </location>
</feature>
<feature type="region of interest" description="Disordered" evidence="7">
    <location>
        <begin position="88"/>
        <end position="142"/>
    </location>
</feature>
<sequence length="256" mass="27389">MTKVLTEPRSIRIKGRSFLAVVLTPDLPFDDWLVRLDDLAARSAGFFLGRPVVLDVSEIEIDRPQLKALIAELGSRNVSIMGIEGGRPSLVEPGMPPQLKGGKPAADYDVPREDTPEASAATPKGKAEKQPAEQAAPQVVVQQSPVSAPSMIVRETIRSGQSVIYTQGDVTVIGSVQSGAEVIAGGSVHIYGALRGRALAGCVGNADARIFCRKFESELVAIDGVYAMTDDMDPELKGHPVQLWLEGDAIMTERMT</sequence>
<proteinExistence type="inferred from homology"/>
<dbReference type="Proteomes" id="UP001238496">
    <property type="component" value="Unassembled WGS sequence"/>
</dbReference>
<reference evidence="10 11" key="1">
    <citation type="submission" date="2023-07" db="EMBL/GenBank/DDBJ databases">
        <title>Genomic Encyclopedia of Type Strains, Phase IV (KMG-IV): sequencing the most valuable type-strain genomes for metagenomic binning, comparative biology and taxonomic classification.</title>
        <authorList>
            <person name="Goeker M."/>
        </authorList>
    </citation>
    <scope>NUCLEOTIDE SEQUENCE [LARGE SCALE GENOMIC DNA]</scope>
    <source>
        <strain evidence="10 11">DSM 1111</strain>
    </source>
</reference>
<dbReference type="InterPro" id="IPR013033">
    <property type="entry name" value="MinC"/>
</dbReference>
<evidence type="ECO:0000259" key="9">
    <source>
        <dbReference type="Pfam" id="PF05209"/>
    </source>
</evidence>
<evidence type="ECO:0000256" key="1">
    <source>
        <dbReference type="ARBA" id="ARBA00006291"/>
    </source>
</evidence>
<dbReference type="NCBIfam" id="TIGR01222">
    <property type="entry name" value="minC"/>
    <property type="match status" value="1"/>
</dbReference>
<evidence type="ECO:0000259" key="8">
    <source>
        <dbReference type="Pfam" id="PF03775"/>
    </source>
</evidence>
<dbReference type="PANTHER" id="PTHR34108">
    <property type="entry name" value="SEPTUM SITE-DETERMINING PROTEIN MINC"/>
    <property type="match status" value="1"/>
</dbReference>
<evidence type="ECO:0000256" key="4">
    <source>
        <dbReference type="ARBA" id="ARBA00023306"/>
    </source>
</evidence>
<evidence type="ECO:0000256" key="7">
    <source>
        <dbReference type="SAM" id="MobiDB-lite"/>
    </source>
</evidence>
<accession>A0ABU0GD08</accession>
<comment type="subunit">
    <text evidence="6">Interacts with MinD and FtsZ.</text>
</comment>
<keyword evidence="2 6" id="KW-0132">Cell division</keyword>
<dbReference type="HAMAP" id="MF_00267">
    <property type="entry name" value="MinC"/>
    <property type="match status" value="1"/>
</dbReference>
<keyword evidence="3 6" id="KW-0717">Septation</keyword>
<organism evidence="10 11">
    <name type="scientific">Peteryoungia aggregata LMG 23059</name>
    <dbReference type="NCBI Taxonomy" id="1368425"/>
    <lineage>
        <taxon>Bacteria</taxon>
        <taxon>Pseudomonadati</taxon>
        <taxon>Pseudomonadota</taxon>
        <taxon>Alphaproteobacteria</taxon>
        <taxon>Hyphomicrobiales</taxon>
        <taxon>Rhizobiaceae</taxon>
        <taxon>Peteryoungia</taxon>
    </lineage>
</organism>
<evidence type="ECO:0000256" key="6">
    <source>
        <dbReference type="HAMAP-Rule" id="MF_00267"/>
    </source>
</evidence>
<comment type="caution">
    <text evidence="10">The sequence shown here is derived from an EMBL/GenBank/DDBJ whole genome shotgun (WGS) entry which is preliminary data.</text>
</comment>
<dbReference type="EMBL" id="JAUSUW010000012">
    <property type="protein sequence ID" value="MDQ0422631.1"/>
    <property type="molecule type" value="Genomic_DNA"/>
</dbReference>
<dbReference type="Pfam" id="PF03775">
    <property type="entry name" value="MinC_C"/>
    <property type="match status" value="1"/>
</dbReference>
<dbReference type="InterPro" id="IPR016098">
    <property type="entry name" value="CAP/MinC_C"/>
</dbReference>
<name>A0ABU0GD08_9HYPH</name>
<feature type="compositionally biased region" description="Low complexity" evidence="7">
    <location>
        <begin position="132"/>
        <end position="142"/>
    </location>
</feature>
<keyword evidence="11" id="KW-1185">Reference proteome</keyword>
<keyword evidence="4 6" id="KW-0131">Cell cycle</keyword>
<gene>
    <name evidence="6" type="primary">minC</name>
    <name evidence="10" type="ORF">J2045_003681</name>
</gene>
<comment type="similarity">
    <text evidence="1 6">Belongs to the MinC family.</text>
</comment>
<dbReference type="InterPro" id="IPR036145">
    <property type="entry name" value="MinC_C_sf"/>
</dbReference>
<feature type="domain" description="Septum formation inhibitor MinC C-terminal" evidence="8">
    <location>
        <begin position="152"/>
        <end position="251"/>
    </location>
</feature>
<dbReference type="PANTHER" id="PTHR34108:SF1">
    <property type="entry name" value="SEPTUM SITE-DETERMINING PROTEIN MINC"/>
    <property type="match status" value="1"/>
</dbReference>
<comment type="function">
    <text evidence="5 6">Cell division inhibitor that blocks the formation of polar Z ring septums. Rapidly oscillates between the poles of the cell to destabilize FtsZ filaments that have formed before they mature into polar Z rings. Prevents FtsZ polymerization.</text>
</comment>
<dbReference type="Gene3D" id="3.30.70.260">
    <property type="match status" value="1"/>
</dbReference>
<protein>
    <recommendedName>
        <fullName evidence="6">Probable septum site-determining protein MinC</fullName>
    </recommendedName>
</protein>
<evidence type="ECO:0000256" key="2">
    <source>
        <dbReference type="ARBA" id="ARBA00022618"/>
    </source>
</evidence>
<evidence type="ECO:0000256" key="5">
    <source>
        <dbReference type="ARBA" id="ARBA00025606"/>
    </source>
</evidence>